<dbReference type="GO" id="GO:0016740">
    <property type="term" value="F:transferase activity"/>
    <property type="evidence" value="ECO:0007669"/>
    <property type="project" value="UniProtKB-KW"/>
</dbReference>
<accession>A0A392SS77</accession>
<organism evidence="1 2">
    <name type="scientific">Trifolium medium</name>
    <dbReference type="NCBI Taxonomy" id="97028"/>
    <lineage>
        <taxon>Eukaryota</taxon>
        <taxon>Viridiplantae</taxon>
        <taxon>Streptophyta</taxon>
        <taxon>Embryophyta</taxon>
        <taxon>Tracheophyta</taxon>
        <taxon>Spermatophyta</taxon>
        <taxon>Magnoliopsida</taxon>
        <taxon>eudicotyledons</taxon>
        <taxon>Gunneridae</taxon>
        <taxon>Pentapetalae</taxon>
        <taxon>rosids</taxon>
        <taxon>fabids</taxon>
        <taxon>Fabales</taxon>
        <taxon>Fabaceae</taxon>
        <taxon>Papilionoideae</taxon>
        <taxon>50 kb inversion clade</taxon>
        <taxon>NPAAA clade</taxon>
        <taxon>Hologalegina</taxon>
        <taxon>IRL clade</taxon>
        <taxon>Trifolieae</taxon>
        <taxon>Trifolium</taxon>
    </lineage>
</organism>
<keyword evidence="2" id="KW-1185">Reference proteome</keyword>
<feature type="non-terminal residue" evidence="1">
    <location>
        <position position="38"/>
    </location>
</feature>
<dbReference type="EMBL" id="LXQA010436345">
    <property type="protein sequence ID" value="MCI51718.1"/>
    <property type="molecule type" value="Genomic_DNA"/>
</dbReference>
<proteinExistence type="predicted"/>
<reference evidence="1 2" key="1">
    <citation type="journal article" date="2018" name="Front. Plant Sci.">
        <title>Red Clover (Trifolium pratense) and Zigzag Clover (T. medium) - A Picture of Genomic Similarities and Differences.</title>
        <authorList>
            <person name="Dluhosova J."/>
            <person name="Istvanek J."/>
            <person name="Nedelnik J."/>
            <person name="Repkova J."/>
        </authorList>
    </citation>
    <scope>NUCLEOTIDE SEQUENCE [LARGE SCALE GENOMIC DNA]</scope>
    <source>
        <strain evidence="2">cv. 10/8</strain>
        <tissue evidence="1">Leaf</tissue>
    </source>
</reference>
<dbReference type="Proteomes" id="UP000265520">
    <property type="component" value="Unassembled WGS sequence"/>
</dbReference>
<sequence length="38" mass="4456">MHGRPRKPLKEEDESVILAKAEKLRSLQSQFLANHQNR</sequence>
<name>A0A392SS77_9FABA</name>
<dbReference type="AlphaFoldDB" id="A0A392SS77"/>
<protein>
    <submittedName>
        <fullName evidence="1">Geranylgeranyl transferase type-2 subunit alpha</fullName>
    </submittedName>
</protein>
<comment type="caution">
    <text evidence="1">The sequence shown here is derived from an EMBL/GenBank/DDBJ whole genome shotgun (WGS) entry which is preliminary data.</text>
</comment>
<evidence type="ECO:0000313" key="1">
    <source>
        <dbReference type="EMBL" id="MCI51718.1"/>
    </source>
</evidence>
<keyword evidence="1" id="KW-0808">Transferase</keyword>
<evidence type="ECO:0000313" key="2">
    <source>
        <dbReference type="Proteomes" id="UP000265520"/>
    </source>
</evidence>